<dbReference type="EMBL" id="JANAWD010000714">
    <property type="protein sequence ID" value="KAJ3476384.1"/>
    <property type="molecule type" value="Genomic_DNA"/>
</dbReference>
<keyword evidence="2" id="KW-0456">Lyase</keyword>
<keyword evidence="4" id="KW-1185">Reference proteome</keyword>
<dbReference type="InterPro" id="IPR008949">
    <property type="entry name" value="Isoprenoid_synthase_dom_sf"/>
</dbReference>
<dbReference type="InterPro" id="IPR024652">
    <property type="entry name" value="Trichodiene_synth"/>
</dbReference>
<reference evidence="3" key="1">
    <citation type="submission" date="2022-07" db="EMBL/GenBank/DDBJ databases">
        <title>Genome Sequence of Physisporinus lineatus.</title>
        <authorList>
            <person name="Buettner E."/>
        </authorList>
    </citation>
    <scope>NUCLEOTIDE SEQUENCE</scope>
    <source>
        <strain evidence="3">VT162</strain>
    </source>
</reference>
<evidence type="ECO:0000313" key="3">
    <source>
        <dbReference type="EMBL" id="KAJ3476384.1"/>
    </source>
</evidence>
<evidence type="ECO:0000313" key="4">
    <source>
        <dbReference type="Proteomes" id="UP001212997"/>
    </source>
</evidence>
<evidence type="ECO:0000256" key="2">
    <source>
        <dbReference type="ARBA" id="ARBA00023239"/>
    </source>
</evidence>
<dbReference type="Gene3D" id="1.10.600.10">
    <property type="entry name" value="Farnesyl Diphosphate Synthase"/>
    <property type="match status" value="1"/>
</dbReference>
<protein>
    <submittedName>
        <fullName evidence="3">Uncharacterized protein</fullName>
    </submittedName>
</protein>
<comment type="similarity">
    <text evidence="1">Belongs to the trichodiene synthase family.</text>
</comment>
<dbReference type="Pfam" id="PF06330">
    <property type="entry name" value="TRI5"/>
    <property type="match status" value="1"/>
</dbReference>
<dbReference type="Proteomes" id="UP001212997">
    <property type="component" value="Unassembled WGS sequence"/>
</dbReference>
<dbReference type="GO" id="GO:0016838">
    <property type="term" value="F:carbon-oxygen lyase activity, acting on phosphates"/>
    <property type="evidence" value="ECO:0007669"/>
    <property type="project" value="InterPro"/>
</dbReference>
<dbReference type="AlphaFoldDB" id="A0AAD5UWF2"/>
<organism evidence="3 4">
    <name type="scientific">Meripilus lineatus</name>
    <dbReference type="NCBI Taxonomy" id="2056292"/>
    <lineage>
        <taxon>Eukaryota</taxon>
        <taxon>Fungi</taxon>
        <taxon>Dikarya</taxon>
        <taxon>Basidiomycota</taxon>
        <taxon>Agaricomycotina</taxon>
        <taxon>Agaricomycetes</taxon>
        <taxon>Polyporales</taxon>
        <taxon>Meripilaceae</taxon>
        <taxon>Meripilus</taxon>
    </lineage>
</organism>
<dbReference type="SUPFAM" id="SSF48576">
    <property type="entry name" value="Terpenoid synthases"/>
    <property type="match status" value="1"/>
</dbReference>
<evidence type="ECO:0000256" key="1">
    <source>
        <dbReference type="ARBA" id="ARBA00007946"/>
    </source>
</evidence>
<comment type="caution">
    <text evidence="3">The sequence shown here is derived from an EMBL/GenBank/DDBJ whole genome shotgun (WGS) entry which is preliminary data.</text>
</comment>
<name>A0AAD5UWF2_9APHY</name>
<sequence>MLRAIIDQFPGAMQNTALQNADPAVGEMMQTQLRKWGIQGEGDNKAHTIRVVNGHNLAVNVYEHVRSPQIQAEIGLYTYLVQIVDDRLIEPQATEEFAFRLCSGSPQLHPALEHLAQICHDLHTSYPAFGASSIYPSTIDFVTSEHFQGQNATKDLSLCKDSIPYAKFMRDKDAIGAAYAAFIWPKDVVPDSAEYIQVFPDTADLVGYFNDIFSYYKEAKAGEKGTYISKLATANERPEIEELGDLIVHVLALIQRVRRILGAGEVRDFWESAMRGFVRFHLQAPRYQLSEVFPELSA</sequence>
<proteinExistence type="inferred from homology"/>
<accession>A0AAD5UWF2</accession>
<gene>
    <name evidence="3" type="ORF">NLI96_g11191</name>
</gene>